<dbReference type="Proteomes" id="UP000221961">
    <property type="component" value="Chromosome"/>
</dbReference>
<accession>A0A164NAZ5</accession>
<proteinExistence type="predicted"/>
<dbReference type="AlphaFoldDB" id="A0A164NAZ5"/>
<dbReference type="EMBL" id="CP023778">
    <property type="protein sequence ID" value="ATL71710.1"/>
    <property type="molecule type" value="Genomic_DNA"/>
</dbReference>
<keyword evidence="3" id="KW-1185">Reference proteome</keyword>
<evidence type="ECO:0000313" key="3">
    <source>
        <dbReference type="Proteomes" id="UP000076512"/>
    </source>
</evidence>
<dbReference type="OrthoDB" id="4555316at2"/>
<gene>
    <name evidence="2" type="ORF">AWN90_35490</name>
    <name evidence="1" type="ORF">CRH09_12145</name>
</gene>
<dbReference type="KEGG" id="ntp:CRH09_12145"/>
<protein>
    <submittedName>
        <fullName evidence="2">Uncharacterized protein</fullName>
    </submittedName>
</protein>
<organism evidence="2 3">
    <name type="scientific">Nocardia terpenica</name>
    <dbReference type="NCBI Taxonomy" id="455432"/>
    <lineage>
        <taxon>Bacteria</taxon>
        <taxon>Bacillati</taxon>
        <taxon>Actinomycetota</taxon>
        <taxon>Actinomycetes</taxon>
        <taxon>Mycobacteriales</taxon>
        <taxon>Nocardiaceae</taxon>
        <taxon>Nocardia</taxon>
    </lineage>
</organism>
<name>A0A164NAZ5_9NOCA</name>
<dbReference type="Proteomes" id="UP000076512">
    <property type="component" value="Unassembled WGS sequence"/>
</dbReference>
<dbReference type="EMBL" id="LWGR01000007">
    <property type="protein sequence ID" value="KZM74169.1"/>
    <property type="molecule type" value="Genomic_DNA"/>
</dbReference>
<sequence>MQVTDEVSKQLCDAIAPQLSDWRVQGPTLGRTALNITVHEWALRNGGFNLQVLGDKAVIDRITVKSCPDVRTQALQALELQDLASGIAF</sequence>
<evidence type="ECO:0000313" key="2">
    <source>
        <dbReference type="EMBL" id="KZM74169.1"/>
    </source>
</evidence>
<evidence type="ECO:0000313" key="1">
    <source>
        <dbReference type="EMBL" id="ATL71710.1"/>
    </source>
</evidence>
<reference evidence="2 3" key="1">
    <citation type="submission" date="2016-04" db="EMBL/GenBank/DDBJ databases">
        <authorList>
            <person name="Evans L.H."/>
            <person name="Alamgir A."/>
            <person name="Owens N."/>
            <person name="Weber N.D."/>
            <person name="Virtaneva K."/>
            <person name="Barbian K."/>
            <person name="Babar A."/>
            <person name="Rosenke K."/>
        </authorList>
    </citation>
    <scope>NUCLEOTIDE SEQUENCE [LARGE SCALE GENOMIC DNA]</scope>
    <source>
        <strain evidence="2 3">IFM 0406</strain>
    </source>
</reference>
<reference evidence="1 4" key="2">
    <citation type="submission" date="2017-10" db="EMBL/GenBank/DDBJ databases">
        <title>Comparative genomics between pathogenic Norcardia.</title>
        <authorList>
            <person name="Zeng L."/>
        </authorList>
    </citation>
    <scope>NUCLEOTIDE SEQUENCE [LARGE SCALE GENOMIC DNA]</scope>
    <source>
        <strain evidence="1 4">NC_YFY_NT001</strain>
    </source>
</reference>
<evidence type="ECO:0000313" key="4">
    <source>
        <dbReference type="Proteomes" id="UP000221961"/>
    </source>
</evidence>
<dbReference type="STRING" id="455432.AWN90_35490"/>